<evidence type="ECO:0000256" key="1">
    <source>
        <dbReference type="SAM" id="MobiDB-lite"/>
    </source>
</evidence>
<proteinExistence type="predicted"/>
<protein>
    <submittedName>
        <fullName evidence="2">Uncharacterized protein</fullName>
    </submittedName>
</protein>
<gene>
    <name evidence="2" type="ORF">QE152_g37307</name>
</gene>
<evidence type="ECO:0000313" key="3">
    <source>
        <dbReference type="Proteomes" id="UP001458880"/>
    </source>
</evidence>
<feature type="compositionally biased region" description="Low complexity" evidence="1">
    <location>
        <begin position="37"/>
        <end position="61"/>
    </location>
</feature>
<organism evidence="2 3">
    <name type="scientific">Popillia japonica</name>
    <name type="common">Japanese beetle</name>
    <dbReference type="NCBI Taxonomy" id="7064"/>
    <lineage>
        <taxon>Eukaryota</taxon>
        <taxon>Metazoa</taxon>
        <taxon>Ecdysozoa</taxon>
        <taxon>Arthropoda</taxon>
        <taxon>Hexapoda</taxon>
        <taxon>Insecta</taxon>
        <taxon>Pterygota</taxon>
        <taxon>Neoptera</taxon>
        <taxon>Endopterygota</taxon>
        <taxon>Coleoptera</taxon>
        <taxon>Polyphaga</taxon>
        <taxon>Scarabaeiformia</taxon>
        <taxon>Scarabaeidae</taxon>
        <taxon>Rutelinae</taxon>
        <taxon>Popillia</taxon>
    </lineage>
</organism>
<reference evidence="2 3" key="1">
    <citation type="journal article" date="2024" name="BMC Genomics">
        <title>De novo assembly and annotation of Popillia japonica's genome with initial clues to its potential as an invasive pest.</title>
        <authorList>
            <person name="Cucini C."/>
            <person name="Boschi S."/>
            <person name="Funari R."/>
            <person name="Cardaioli E."/>
            <person name="Iannotti N."/>
            <person name="Marturano G."/>
            <person name="Paoli F."/>
            <person name="Bruttini M."/>
            <person name="Carapelli A."/>
            <person name="Frati F."/>
            <person name="Nardi F."/>
        </authorList>
    </citation>
    <scope>NUCLEOTIDE SEQUENCE [LARGE SCALE GENOMIC DNA]</scope>
    <source>
        <strain evidence="2">DMR45628</strain>
    </source>
</reference>
<sequence>MDIASSGYRCTGIHPFNRNVFSDVDFIASDMTNVPESLSISEPSLPSSQLSEPTPSTSSQTTATDAKQQIPSSQQSIYIRHKLSLTNPLTILRPQLQNFHRFLMLRREERLHEDVKLKK</sequence>
<comment type="caution">
    <text evidence="2">The sequence shown here is derived from an EMBL/GenBank/DDBJ whole genome shotgun (WGS) entry which is preliminary data.</text>
</comment>
<feature type="region of interest" description="Disordered" evidence="1">
    <location>
        <begin position="37"/>
        <end position="73"/>
    </location>
</feature>
<accession>A0AAW1IA05</accession>
<dbReference type="AlphaFoldDB" id="A0AAW1IA05"/>
<dbReference type="EMBL" id="JASPKY010000717">
    <property type="protein sequence ID" value="KAK9686285.1"/>
    <property type="molecule type" value="Genomic_DNA"/>
</dbReference>
<dbReference type="Proteomes" id="UP001458880">
    <property type="component" value="Unassembled WGS sequence"/>
</dbReference>
<keyword evidence="3" id="KW-1185">Reference proteome</keyword>
<name>A0AAW1IA05_POPJA</name>
<evidence type="ECO:0000313" key="2">
    <source>
        <dbReference type="EMBL" id="KAK9686285.1"/>
    </source>
</evidence>